<reference evidence="1 2" key="1">
    <citation type="submission" date="2024-05" db="EMBL/GenBank/DDBJ databases">
        <authorList>
            <person name="Liu Q."/>
            <person name="Xin Y.-H."/>
        </authorList>
    </citation>
    <scope>NUCLEOTIDE SEQUENCE [LARGE SCALE GENOMIC DNA]</scope>
    <source>
        <strain evidence="1 2">CGMCC 1.15349</strain>
    </source>
</reference>
<dbReference type="RefSeq" id="WP_345865760.1">
    <property type="nucleotide sequence ID" value="NZ_JBDIMF010000006.1"/>
</dbReference>
<comment type="caution">
    <text evidence="1">The sequence shown here is derived from an EMBL/GenBank/DDBJ whole genome shotgun (WGS) entry which is preliminary data.</text>
</comment>
<evidence type="ECO:0000313" key="1">
    <source>
        <dbReference type="EMBL" id="MEN2787555.1"/>
    </source>
</evidence>
<gene>
    <name evidence="1" type="ORF">ABC969_14140</name>
</gene>
<sequence>MTDLDSSVFDICRIHGDATAIVVPTIIWYRILMLHFSHFNR</sequence>
<keyword evidence="2" id="KW-1185">Reference proteome</keyword>
<dbReference type="Proteomes" id="UP001404104">
    <property type="component" value="Unassembled WGS sequence"/>
</dbReference>
<accession>A0ABU9XVH0</accession>
<dbReference type="EMBL" id="JBDIMF010000006">
    <property type="protein sequence ID" value="MEN2787555.1"/>
    <property type="molecule type" value="Genomic_DNA"/>
</dbReference>
<proteinExistence type="predicted"/>
<name>A0ABU9XVH0_9SPHN</name>
<organism evidence="1 2">
    <name type="scientific">Sphingomonas qilianensis</name>
    <dbReference type="NCBI Taxonomy" id="1736690"/>
    <lineage>
        <taxon>Bacteria</taxon>
        <taxon>Pseudomonadati</taxon>
        <taxon>Pseudomonadota</taxon>
        <taxon>Alphaproteobacteria</taxon>
        <taxon>Sphingomonadales</taxon>
        <taxon>Sphingomonadaceae</taxon>
        <taxon>Sphingomonas</taxon>
    </lineage>
</organism>
<evidence type="ECO:0000313" key="2">
    <source>
        <dbReference type="Proteomes" id="UP001404104"/>
    </source>
</evidence>
<protein>
    <submittedName>
        <fullName evidence="1">Uncharacterized protein</fullName>
    </submittedName>
</protein>